<reference evidence="2" key="1">
    <citation type="submission" date="2021-11" db="EMBL/GenBank/DDBJ databases">
        <title>Description of novel Chryseobacterium species.</title>
        <authorList>
            <person name="Saticioglu I.B."/>
            <person name="Ay H."/>
            <person name="Altun S."/>
            <person name="Duman M."/>
        </authorList>
    </citation>
    <scope>NUCLEOTIDE SEQUENCE</scope>
    <source>
        <strain evidence="2">C-17</strain>
    </source>
</reference>
<keyword evidence="1" id="KW-1133">Transmembrane helix</keyword>
<keyword evidence="3" id="KW-1185">Reference proteome</keyword>
<evidence type="ECO:0008006" key="4">
    <source>
        <dbReference type="Google" id="ProtNLM"/>
    </source>
</evidence>
<protein>
    <recommendedName>
        <fullName evidence="4">RING-type E3 ubiquitin transferase</fullName>
    </recommendedName>
</protein>
<proteinExistence type="predicted"/>
<feature type="transmembrane region" description="Helical" evidence="1">
    <location>
        <begin position="101"/>
        <end position="118"/>
    </location>
</feature>
<comment type="caution">
    <text evidence="2">The sequence shown here is derived from an EMBL/GenBank/DDBJ whole genome shotgun (WGS) entry which is preliminary data.</text>
</comment>
<accession>A0A9Q3YUT2</accession>
<dbReference type="RefSeq" id="WP_230667371.1">
    <property type="nucleotide sequence ID" value="NZ_JAJNAY010000001.1"/>
</dbReference>
<feature type="transmembrane region" description="Helical" evidence="1">
    <location>
        <begin position="314"/>
        <end position="332"/>
    </location>
</feature>
<dbReference type="EMBL" id="JAJNAY010000001">
    <property type="protein sequence ID" value="MCD1116098.1"/>
    <property type="molecule type" value="Genomic_DNA"/>
</dbReference>
<organism evidence="2 3">
    <name type="scientific">Chryseobacterium turcicum</name>
    <dbReference type="NCBI Taxonomy" id="2898076"/>
    <lineage>
        <taxon>Bacteria</taxon>
        <taxon>Pseudomonadati</taxon>
        <taxon>Bacteroidota</taxon>
        <taxon>Flavobacteriia</taxon>
        <taxon>Flavobacteriales</taxon>
        <taxon>Weeksellaceae</taxon>
        <taxon>Chryseobacterium group</taxon>
        <taxon>Chryseobacterium</taxon>
    </lineage>
</organism>
<feature type="transmembrane region" description="Helical" evidence="1">
    <location>
        <begin position="6"/>
        <end position="31"/>
    </location>
</feature>
<keyword evidence="1" id="KW-0812">Transmembrane</keyword>
<feature type="transmembrane region" description="Helical" evidence="1">
    <location>
        <begin position="38"/>
        <end position="56"/>
    </location>
</feature>
<feature type="transmembrane region" description="Helical" evidence="1">
    <location>
        <begin position="124"/>
        <end position="141"/>
    </location>
</feature>
<name>A0A9Q3YUT2_9FLAO</name>
<evidence type="ECO:0000313" key="2">
    <source>
        <dbReference type="EMBL" id="MCD1116098.1"/>
    </source>
</evidence>
<keyword evidence="1" id="KW-0472">Membrane</keyword>
<dbReference type="AlphaFoldDB" id="A0A9Q3YUT2"/>
<feature type="transmembrane region" description="Helical" evidence="1">
    <location>
        <begin position="62"/>
        <end position="80"/>
    </location>
</feature>
<gene>
    <name evidence="2" type="ORF">LO744_04420</name>
</gene>
<sequence length="359" mass="41188">MFEITIQMLPFLVLFSLGIALFHTLILSALLEIKLKPGWIMFLIDPLIITGGYFLFPKYSGLIFIGLFLSVFALAIIAIITKGIRGIIDSFREARAAKKPLWKIVLSGFGILLAYLGFFYFGIYSIFIIAFVIIIGSILPNNKNRFFFYQRNLPTSKIQSVAMGLAEICGKAKALKTVVSPLSYTVCVGYIYTVDEVSESRDDDGRTSKSYREIQRKQELHRFLLKDETGSIEVEPEKLNWISFYPEKETETGSRRYREYILNEKTEILIIGQAFYEDAKTIFRYDENKQVFGMAPLEWVSFANKWRPLKIKSVATILCIALFSAFVMIAPMKINGSKITIEPINWKEKFSKNPFDFFN</sequence>
<dbReference type="Proteomes" id="UP001108025">
    <property type="component" value="Unassembled WGS sequence"/>
</dbReference>
<evidence type="ECO:0000256" key="1">
    <source>
        <dbReference type="SAM" id="Phobius"/>
    </source>
</evidence>
<evidence type="ECO:0000313" key="3">
    <source>
        <dbReference type="Proteomes" id="UP001108025"/>
    </source>
</evidence>